<feature type="region of interest" description="Disordered" evidence="8">
    <location>
        <begin position="453"/>
        <end position="488"/>
    </location>
</feature>
<feature type="domain" description="BHLH" evidence="9">
    <location>
        <begin position="491"/>
        <end position="544"/>
    </location>
</feature>
<evidence type="ECO:0000313" key="11">
    <source>
        <dbReference type="Proteomes" id="UP000005226"/>
    </source>
</evidence>
<dbReference type="GO" id="GO:0005667">
    <property type="term" value="C:transcription regulator complex"/>
    <property type="evidence" value="ECO:0007669"/>
    <property type="project" value="TreeGrafter"/>
</dbReference>
<accession>A0A674N6L2</accession>
<feature type="region of interest" description="Disordered" evidence="8">
    <location>
        <begin position="313"/>
        <end position="354"/>
    </location>
</feature>
<dbReference type="FunFam" id="4.10.280.10:FF:000001">
    <property type="entry name" value="Putative transcription factor 12"/>
    <property type="match status" value="1"/>
</dbReference>
<dbReference type="Proteomes" id="UP000005226">
    <property type="component" value="Chromosome 6"/>
</dbReference>
<protein>
    <recommendedName>
        <fullName evidence="7">Transcription factor 4</fullName>
    </recommendedName>
</protein>
<keyword evidence="11" id="KW-1185">Reference proteome</keyword>
<feature type="compositionally biased region" description="Low complexity" evidence="8">
    <location>
        <begin position="194"/>
        <end position="204"/>
    </location>
</feature>
<evidence type="ECO:0000313" key="10">
    <source>
        <dbReference type="Ensembl" id="ENSTRUP00000069358.1"/>
    </source>
</evidence>
<dbReference type="PANTHER" id="PTHR11793:SF10">
    <property type="entry name" value="TRANSCRIPTION FACTOR 4"/>
    <property type="match status" value="1"/>
</dbReference>
<evidence type="ECO:0000256" key="6">
    <source>
        <dbReference type="ARBA" id="ARBA00023242"/>
    </source>
</evidence>
<dbReference type="CDD" id="cd18945">
    <property type="entry name" value="bHLH_E-protein_TCF4_E2-2"/>
    <property type="match status" value="1"/>
</dbReference>
<dbReference type="InterPro" id="IPR011598">
    <property type="entry name" value="bHLH_dom"/>
</dbReference>
<comment type="subcellular location">
    <subcellularLocation>
        <location evidence="1">Nucleus</location>
    </subcellularLocation>
</comment>
<name>A0A674N6L2_TAKRU</name>
<evidence type="ECO:0000256" key="3">
    <source>
        <dbReference type="ARBA" id="ARBA00023125"/>
    </source>
</evidence>
<organism evidence="10 11">
    <name type="scientific">Takifugu rubripes</name>
    <name type="common">Japanese pufferfish</name>
    <name type="synonym">Fugu rubripes</name>
    <dbReference type="NCBI Taxonomy" id="31033"/>
    <lineage>
        <taxon>Eukaryota</taxon>
        <taxon>Metazoa</taxon>
        <taxon>Chordata</taxon>
        <taxon>Craniata</taxon>
        <taxon>Vertebrata</taxon>
        <taxon>Euteleostomi</taxon>
        <taxon>Actinopterygii</taxon>
        <taxon>Neopterygii</taxon>
        <taxon>Teleostei</taxon>
        <taxon>Neoteleostei</taxon>
        <taxon>Acanthomorphata</taxon>
        <taxon>Eupercaria</taxon>
        <taxon>Tetraodontiformes</taxon>
        <taxon>Tetradontoidea</taxon>
        <taxon>Tetraodontidae</taxon>
        <taxon>Takifugu</taxon>
    </lineage>
</organism>
<dbReference type="SUPFAM" id="SSF47459">
    <property type="entry name" value="HLH, helix-loop-helix DNA-binding domain"/>
    <property type="match status" value="1"/>
</dbReference>
<keyword evidence="2" id="KW-0805">Transcription regulation</keyword>
<dbReference type="GO" id="GO:0000981">
    <property type="term" value="F:DNA-binding transcription factor activity, RNA polymerase II-specific"/>
    <property type="evidence" value="ECO:0007669"/>
    <property type="project" value="TreeGrafter"/>
</dbReference>
<dbReference type="GO" id="GO:0005634">
    <property type="term" value="C:nucleus"/>
    <property type="evidence" value="ECO:0007669"/>
    <property type="project" value="UniProtKB-SubCell"/>
</dbReference>
<feature type="compositionally biased region" description="Low complexity" evidence="8">
    <location>
        <begin position="314"/>
        <end position="325"/>
    </location>
</feature>
<evidence type="ECO:0000256" key="4">
    <source>
        <dbReference type="ARBA" id="ARBA00023159"/>
    </source>
</evidence>
<sequence>MHHQQRMAALGTDKELSDLLDFSAMFSPPVSSGKNGPTSLGSGHFSGSSMSVHPDCLSSLQNYADGSQYMASHDSLSPPYANSRLTGTSQSILGGELGLGSPGAASPTKPAGQYYQHYSSNQRRRTLPMDTLDIHTKKVRKVPPGLPSSVYAPSASTADYNRDSPGYPSSKPPSSGFPSSFFMPDGHHSGDPWSSSSSSMSQQGYHGGMLGGGNSGHGPSQSSSYCGIHPHDRLSYPSHSSADISSSLPPMSSFHRAGGSGGGANHYSTASCTAATNGTDSIMANRAQSSAASSSQTGDALGKALASIYSPDHTNNSFSSNPSTPVGSPPSLTAVWSRNGGQGASSPNYEAPLHSLPSRIEDRLERLDDAIHVLRSHAVGPSTGMTSGHGDMHNLIGAAHTHNGAMGALGSGYGTGLLSASRHSLMVGSHREDSLRAGHSMAGQVSVSQLPVQSATSPDLSQPDPYRGKITFYNNDDEDLSPEQKMERERERRMANNARERLRVRDINEAFKELGRMCQMHLKSDKPQTKLLILHQAVAVILSLEQQVRERNLNPKAACLKRREEEKVTVASDGAPLSLAAHHASAAMGDGSNPLGQM</sequence>
<dbReference type="Pfam" id="PF00010">
    <property type="entry name" value="HLH"/>
    <property type="match status" value="1"/>
</dbReference>
<keyword evidence="3" id="KW-0238">DNA-binding</keyword>
<dbReference type="PANTHER" id="PTHR11793">
    <property type="entry name" value="BASIC HELIX-LOOP-HELIX TRANSCRIPTION FACTOR"/>
    <property type="match status" value="1"/>
</dbReference>
<feature type="compositionally biased region" description="Polar residues" evidence="8">
    <location>
        <begin position="237"/>
        <end position="250"/>
    </location>
</feature>
<dbReference type="Gene3D" id="4.10.280.10">
    <property type="entry name" value="Helix-loop-helix DNA-binding domain"/>
    <property type="match status" value="1"/>
</dbReference>
<feature type="compositionally biased region" description="Polar residues" evidence="8">
    <location>
        <begin position="83"/>
        <end position="92"/>
    </location>
</feature>
<keyword evidence="4" id="KW-0010">Activator</keyword>
<evidence type="ECO:0000256" key="8">
    <source>
        <dbReference type="SAM" id="MobiDB-lite"/>
    </source>
</evidence>
<evidence type="ECO:0000256" key="1">
    <source>
        <dbReference type="ARBA" id="ARBA00004123"/>
    </source>
</evidence>
<evidence type="ECO:0000256" key="7">
    <source>
        <dbReference type="ARBA" id="ARBA00040305"/>
    </source>
</evidence>
<dbReference type="GO" id="GO:0046983">
    <property type="term" value="F:protein dimerization activity"/>
    <property type="evidence" value="ECO:0007669"/>
    <property type="project" value="InterPro"/>
</dbReference>
<dbReference type="GO" id="GO:0000978">
    <property type="term" value="F:RNA polymerase II cis-regulatory region sequence-specific DNA binding"/>
    <property type="evidence" value="ECO:0007669"/>
    <property type="project" value="TreeGrafter"/>
</dbReference>
<feature type="compositionally biased region" description="Gly residues" evidence="8">
    <location>
        <begin position="205"/>
        <end position="216"/>
    </location>
</feature>
<feature type="compositionally biased region" description="Low complexity" evidence="8">
    <location>
        <begin position="164"/>
        <end position="184"/>
    </location>
</feature>
<dbReference type="AlphaFoldDB" id="A0A674N6L2"/>
<evidence type="ECO:0000256" key="2">
    <source>
        <dbReference type="ARBA" id="ARBA00023015"/>
    </source>
</evidence>
<gene>
    <name evidence="10" type="primary">tcf4</name>
</gene>
<evidence type="ECO:0000256" key="5">
    <source>
        <dbReference type="ARBA" id="ARBA00023163"/>
    </source>
</evidence>
<feature type="region of interest" description="Disordered" evidence="8">
    <location>
        <begin position="80"/>
        <end position="266"/>
    </location>
</feature>
<dbReference type="GeneTree" id="ENSGT00940000159129"/>
<reference evidence="10" key="2">
    <citation type="submission" date="2025-08" db="UniProtKB">
        <authorList>
            <consortium name="Ensembl"/>
        </authorList>
    </citation>
    <scope>IDENTIFICATION</scope>
</reference>
<dbReference type="SMART" id="SM00353">
    <property type="entry name" value="HLH"/>
    <property type="match status" value="1"/>
</dbReference>
<reference evidence="10" key="3">
    <citation type="submission" date="2025-09" db="UniProtKB">
        <authorList>
            <consortium name="Ensembl"/>
        </authorList>
    </citation>
    <scope>IDENTIFICATION</scope>
</reference>
<reference evidence="10 11" key="1">
    <citation type="journal article" date="2011" name="Genome Biol. Evol.">
        <title>Integration of the genetic map and genome assembly of fugu facilitates insights into distinct features of genome evolution in teleosts and mammals.</title>
        <authorList>
            <person name="Kai W."/>
            <person name="Kikuchi K."/>
            <person name="Tohari S."/>
            <person name="Chew A.K."/>
            <person name="Tay A."/>
            <person name="Fujiwara A."/>
            <person name="Hosoya S."/>
            <person name="Suetake H."/>
            <person name="Naruse K."/>
            <person name="Brenner S."/>
            <person name="Suzuki Y."/>
            <person name="Venkatesh B."/>
        </authorList>
    </citation>
    <scope>NUCLEOTIDE SEQUENCE [LARGE SCALE GENOMIC DNA]</scope>
</reference>
<dbReference type="InterPro" id="IPR036638">
    <property type="entry name" value="HLH_DNA-bd_sf"/>
</dbReference>
<dbReference type="InterPro" id="IPR051098">
    <property type="entry name" value="NeuroDiff_E-box_TFs"/>
</dbReference>
<keyword evidence="5" id="KW-0804">Transcription</keyword>
<dbReference type="PROSITE" id="PS50888">
    <property type="entry name" value="BHLH"/>
    <property type="match status" value="1"/>
</dbReference>
<dbReference type="GO" id="GO:0000785">
    <property type="term" value="C:chromatin"/>
    <property type="evidence" value="ECO:0007669"/>
    <property type="project" value="TreeGrafter"/>
</dbReference>
<proteinExistence type="predicted"/>
<keyword evidence="6" id="KW-0539">Nucleus</keyword>
<evidence type="ECO:0000259" key="9">
    <source>
        <dbReference type="PROSITE" id="PS50888"/>
    </source>
</evidence>
<dbReference type="Ensembl" id="ENSTRUT00000086785.1">
    <property type="protein sequence ID" value="ENSTRUP00000069358.1"/>
    <property type="gene ID" value="ENSTRUG00000002569.3"/>
</dbReference>